<gene>
    <name evidence="3" type="ORF">CHIRRI_LOCUS7299</name>
</gene>
<dbReference type="EMBL" id="OU895878">
    <property type="protein sequence ID" value="CAG9804410.1"/>
    <property type="molecule type" value="Genomic_DNA"/>
</dbReference>
<keyword evidence="2" id="KW-0812">Transmembrane</keyword>
<reference evidence="3" key="2">
    <citation type="submission" date="2022-10" db="EMBL/GenBank/DDBJ databases">
        <authorList>
            <consortium name="ENA_rothamsted_submissions"/>
            <consortium name="culmorum"/>
            <person name="King R."/>
        </authorList>
    </citation>
    <scope>NUCLEOTIDE SEQUENCE</scope>
</reference>
<keyword evidence="2" id="KW-0472">Membrane</keyword>
<keyword evidence="4" id="KW-1185">Reference proteome</keyword>
<dbReference type="OrthoDB" id="10022292at2759"/>
<name>A0A9N9RWH9_9DIPT</name>
<evidence type="ECO:0000313" key="3">
    <source>
        <dbReference type="EMBL" id="CAG9804410.1"/>
    </source>
</evidence>
<feature type="transmembrane region" description="Helical" evidence="2">
    <location>
        <begin position="54"/>
        <end position="71"/>
    </location>
</feature>
<feature type="compositionally biased region" description="Low complexity" evidence="1">
    <location>
        <begin position="1"/>
        <end position="17"/>
    </location>
</feature>
<evidence type="ECO:0000256" key="2">
    <source>
        <dbReference type="SAM" id="Phobius"/>
    </source>
</evidence>
<dbReference type="AlphaFoldDB" id="A0A9N9RWH9"/>
<proteinExistence type="predicted"/>
<protein>
    <submittedName>
        <fullName evidence="3">Uncharacterized protein</fullName>
    </submittedName>
</protein>
<keyword evidence="2" id="KW-1133">Transmembrane helix</keyword>
<feature type="region of interest" description="Disordered" evidence="1">
    <location>
        <begin position="1"/>
        <end position="48"/>
    </location>
</feature>
<dbReference type="Proteomes" id="UP001153620">
    <property type="component" value="Chromosome 2"/>
</dbReference>
<dbReference type="InterPro" id="IPR019308">
    <property type="entry name" value="TMEM214"/>
</dbReference>
<sequence>MASTNKQTKNKQKPQQQVSKKDIPNPPKMTDQKKQNKKQKKACDGSSKSSCCPWFFGSLILFGVIAGLITYETNVLYGGKFEETAVGRVLKQMGALPHVEHAWFTSLKYSARGYKWTEENAPIAYGKSKTFLEPYGEFAKDLGITILNTGKKGYECTKDFVYEKIPVVLNFIDSYAPGMGDKISEVTSTTIKGFCSITCNTWRHFVDFFKTKVFVGNFSPENLGKMMNTTSQRALGYYSWFHEKVDFYAKVE</sequence>
<organism evidence="3 4">
    <name type="scientific">Chironomus riparius</name>
    <dbReference type="NCBI Taxonomy" id="315576"/>
    <lineage>
        <taxon>Eukaryota</taxon>
        <taxon>Metazoa</taxon>
        <taxon>Ecdysozoa</taxon>
        <taxon>Arthropoda</taxon>
        <taxon>Hexapoda</taxon>
        <taxon>Insecta</taxon>
        <taxon>Pterygota</taxon>
        <taxon>Neoptera</taxon>
        <taxon>Endopterygota</taxon>
        <taxon>Diptera</taxon>
        <taxon>Nematocera</taxon>
        <taxon>Chironomoidea</taxon>
        <taxon>Chironomidae</taxon>
        <taxon>Chironominae</taxon>
        <taxon>Chironomus</taxon>
    </lineage>
</organism>
<evidence type="ECO:0000256" key="1">
    <source>
        <dbReference type="SAM" id="MobiDB-lite"/>
    </source>
</evidence>
<reference evidence="3" key="1">
    <citation type="submission" date="2022-01" db="EMBL/GenBank/DDBJ databases">
        <authorList>
            <person name="King R."/>
        </authorList>
    </citation>
    <scope>NUCLEOTIDE SEQUENCE</scope>
</reference>
<evidence type="ECO:0000313" key="4">
    <source>
        <dbReference type="Proteomes" id="UP001153620"/>
    </source>
</evidence>
<dbReference type="Pfam" id="PF10151">
    <property type="entry name" value="TMEM214"/>
    <property type="match status" value="1"/>
</dbReference>
<accession>A0A9N9RWH9</accession>